<dbReference type="EMBL" id="JBJHZX010000020">
    <property type="protein sequence ID" value="MFL0196705.1"/>
    <property type="molecule type" value="Genomic_DNA"/>
</dbReference>
<sequence length="205" mass="22067">MNSNETQHIKIANCDPSALGLFGLAVVTLIASAEKLGITEGTSLIIPWAIFLGGFAQLFACINDSKRQNTFGATAFGAFALFWFSVGMTWMMGAGVFGKGITVGMDHKQLGFAFIAYLIFTVFMTIGAAETNKVLFLVFFLINFLFIGLALTYFGISPKFSIKLAGIAELLASLIAFYGSAAAVLNPHFGREFLPTGKPFGIFKK</sequence>
<evidence type="ECO:0000256" key="4">
    <source>
        <dbReference type="ARBA" id="ARBA00022989"/>
    </source>
</evidence>
<evidence type="ECO:0000256" key="2">
    <source>
        <dbReference type="ARBA" id="ARBA00005587"/>
    </source>
</evidence>
<dbReference type="PANTHER" id="PTHR30178:SF3">
    <property type="entry name" value="SUCCINATE-ACETATE_PROTON SYMPORTER SATP"/>
    <property type="match status" value="1"/>
</dbReference>
<feature type="transmembrane region" description="Helical" evidence="6">
    <location>
        <begin position="12"/>
        <end position="33"/>
    </location>
</feature>
<keyword evidence="8" id="KW-1185">Reference proteome</keyword>
<dbReference type="RefSeq" id="WP_406792810.1">
    <property type="nucleotide sequence ID" value="NZ_JBJHZX010000020.1"/>
</dbReference>
<name>A0ABW8SL09_9CLOT</name>
<feature type="transmembrane region" description="Helical" evidence="6">
    <location>
        <begin position="109"/>
        <end position="127"/>
    </location>
</feature>
<dbReference type="NCBIfam" id="NF038013">
    <property type="entry name" value="AceTr_1"/>
    <property type="match status" value="1"/>
</dbReference>
<keyword evidence="5 6" id="KW-0472">Membrane</keyword>
<comment type="caution">
    <text evidence="7">The sequence shown here is derived from an EMBL/GenBank/DDBJ whole genome shotgun (WGS) entry which is preliminary data.</text>
</comment>
<proteinExistence type="inferred from homology"/>
<feature type="transmembrane region" description="Helical" evidence="6">
    <location>
        <begin position="75"/>
        <end position="97"/>
    </location>
</feature>
<feature type="transmembrane region" description="Helical" evidence="6">
    <location>
        <begin position="162"/>
        <end position="185"/>
    </location>
</feature>
<keyword evidence="4 6" id="KW-1133">Transmembrane helix</keyword>
<evidence type="ECO:0000256" key="1">
    <source>
        <dbReference type="ARBA" id="ARBA00004141"/>
    </source>
</evidence>
<dbReference type="Pfam" id="PF01184">
    <property type="entry name" value="Gpr1_Fun34_YaaH"/>
    <property type="match status" value="1"/>
</dbReference>
<evidence type="ECO:0000256" key="6">
    <source>
        <dbReference type="SAM" id="Phobius"/>
    </source>
</evidence>
<comment type="subcellular location">
    <subcellularLocation>
        <location evidence="1">Membrane</location>
        <topology evidence="1">Multi-pass membrane protein</topology>
    </subcellularLocation>
</comment>
<organism evidence="7 8">
    <name type="scientific">Candidatus Clostridium eludens</name>
    <dbReference type="NCBI Taxonomy" id="3381663"/>
    <lineage>
        <taxon>Bacteria</taxon>
        <taxon>Bacillati</taxon>
        <taxon>Bacillota</taxon>
        <taxon>Clostridia</taxon>
        <taxon>Eubacteriales</taxon>
        <taxon>Clostridiaceae</taxon>
        <taxon>Clostridium</taxon>
    </lineage>
</organism>
<protein>
    <submittedName>
        <fullName evidence="7">Acetate uptake transporter</fullName>
    </submittedName>
</protein>
<dbReference type="Proteomes" id="UP001623660">
    <property type="component" value="Unassembled WGS sequence"/>
</dbReference>
<dbReference type="InterPro" id="IPR000791">
    <property type="entry name" value="Gpr1/Fun34/SatP-like"/>
</dbReference>
<evidence type="ECO:0000256" key="5">
    <source>
        <dbReference type="ARBA" id="ARBA00023136"/>
    </source>
</evidence>
<dbReference type="InterPro" id="IPR047623">
    <property type="entry name" value="SatP"/>
</dbReference>
<accession>A0ABW8SL09</accession>
<evidence type="ECO:0000256" key="3">
    <source>
        <dbReference type="ARBA" id="ARBA00022692"/>
    </source>
</evidence>
<evidence type="ECO:0000313" key="7">
    <source>
        <dbReference type="EMBL" id="MFL0196705.1"/>
    </source>
</evidence>
<gene>
    <name evidence="7" type="ORF">ACJDU8_14235</name>
</gene>
<evidence type="ECO:0000313" key="8">
    <source>
        <dbReference type="Proteomes" id="UP001623660"/>
    </source>
</evidence>
<feature type="transmembrane region" description="Helical" evidence="6">
    <location>
        <begin position="134"/>
        <end position="156"/>
    </location>
</feature>
<dbReference type="PANTHER" id="PTHR30178">
    <property type="entry name" value="INNER MEMBRANE PROTEIN YAAH"/>
    <property type="match status" value="1"/>
</dbReference>
<feature type="transmembrane region" description="Helical" evidence="6">
    <location>
        <begin position="45"/>
        <end position="63"/>
    </location>
</feature>
<reference evidence="7 8" key="1">
    <citation type="submission" date="2024-11" db="EMBL/GenBank/DDBJ databases">
        <authorList>
            <person name="Heng Y.C."/>
            <person name="Lim A.C.H."/>
            <person name="Lee J.K.Y."/>
            <person name="Kittelmann S."/>
        </authorList>
    </citation>
    <scope>NUCLEOTIDE SEQUENCE [LARGE SCALE GENOMIC DNA]</scope>
    <source>
        <strain evidence="7 8">WILCCON 0269</strain>
    </source>
</reference>
<keyword evidence="3 6" id="KW-0812">Transmembrane</keyword>
<comment type="similarity">
    <text evidence="2">Belongs to the acetate uptake transporter (AceTr) (TC 2.A.96) family.</text>
</comment>